<dbReference type="SUPFAM" id="SSF46785">
    <property type="entry name" value="Winged helix' DNA-binding domain"/>
    <property type="match status" value="1"/>
</dbReference>
<dbReference type="GO" id="GO:0006511">
    <property type="term" value="P:ubiquitin-dependent protein catabolic process"/>
    <property type="evidence" value="ECO:0007669"/>
    <property type="project" value="TreeGrafter"/>
</dbReference>
<dbReference type="PANTHER" id="PTHR10758:SF19">
    <property type="entry name" value="26S PROTEASOME NON-ATPASE REGULATORY SUBUNIT 3-RELATED"/>
    <property type="match status" value="1"/>
</dbReference>
<dbReference type="PROSITE" id="PS50250">
    <property type="entry name" value="PCI"/>
    <property type="match status" value="1"/>
</dbReference>
<organism evidence="4 5">
    <name type="scientific">Dovyalis caffra</name>
    <dbReference type="NCBI Taxonomy" id="77055"/>
    <lineage>
        <taxon>Eukaryota</taxon>
        <taxon>Viridiplantae</taxon>
        <taxon>Streptophyta</taxon>
        <taxon>Embryophyta</taxon>
        <taxon>Tracheophyta</taxon>
        <taxon>Spermatophyta</taxon>
        <taxon>Magnoliopsida</taxon>
        <taxon>eudicotyledons</taxon>
        <taxon>Gunneridae</taxon>
        <taxon>Pentapetalae</taxon>
        <taxon>rosids</taxon>
        <taxon>fabids</taxon>
        <taxon>Malpighiales</taxon>
        <taxon>Salicaceae</taxon>
        <taxon>Flacourtieae</taxon>
        <taxon>Dovyalis</taxon>
    </lineage>
</organism>
<evidence type="ECO:0000256" key="1">
    <source>
        <dbReference type="ARBA" id="ARBA00007912"/>
    </source>
</evidence>
<feature type="domain" description="PCI" evidence="3">
    <location>
        <begin position="32"/>
        <end position="251"/>
    </location>
</feature>
<dbReference type="InterPro" id="IPR057985">
    <property type="entry name" value="TPR_PSMD3_N"/>
</dbReference>
<dbReference type="Pfam" id="PF08375">
    <property type="entry name" value="Rpn3_C"/>
    <property type="match status" value="1"/>
</dbReference>
<evidence type="ECO:0000259" key="3">
    <source>
        <dbReference type="PROSITE" id="PS50250"/>
    </source>
</evidence>
<dbReference type="AlphaFoldDB" id="A0AAV1S3Y3"/>
<evidence type="ECO:0000256" key="2">
    <source>
        <dbReference type="ARBA" id="ARBA00022942"/>
    </source>
</evidence>
<dbReference type="GO" id="GO:0042176">
    <property type="term" value="P:regulation of protein catabolic process"/>
    <property type="evidence" value="ECO:0007669"/>
    <property type="project" value="InterPro"/>
</dbReference>
<dbReference type="EMBL" id="CAWUPB010001173">
    <property type="protein sequence ID" value="CAK7346134.1"/>
    <property type="molecule type" value="Genomic_DNA"/>
</dbReference>
<comment type="similarity">
    <text evidence="1">Belongs to the proteasome subunit S3 family.</text>
</comment>
<dbReference type="Proteomes" id="UP001314170">
    <property type="component" value="Unassembled WGS sequence"/>
</dbReference>
<dbReference type="Pfam" id="PF25573">
    <property type="entry name" value="TPR_PSMD3_N"/>
    <property type="match status" value="1"/>
</dbReference>
<dbReference type="InterPro" id="IPR013586">
    <property type="entry name" value="PSMD3_C"/>
</dbReference>
<comment type="caution">
    <text evidence="4">The sequence shown here is derived from an EMBL/GenBank/DDBJ whole genome shotgun (WGS) entry which is preliminary data.</text>
</comment>
<gene>
    <name evidence="4" type="ORF">DCAF_LOCUS18804</name>
</gene>
<sequence length="306" mass="34835">MIQSINQSSDEKERETFRLDGFSDTFDINSSRYLEAKACVLDGVTRLKNLSRDTVDTNCAFVSRNLRNLYNTAALHRDELSQAEKLRSKEPKFQTRSSQQIRTIQLEYTEAKKSFQLADWRAPTAARDFRIHCKKWVVLVRLLLGEIPERTIFTQSGMQGALTPYFELTNVNRTNNVIVRLRPSVIRIGLRSISISYSRISLADVANKLKMHSTNLVADVESVVAKAIRDGVINAKIDHANGWIVLEETGDIYSTAQPQAAFSSRIAFCLKLHNKAAQALRFPLDKYSPDEWKSAEQILKEHNIPF</sequence>
<dbReference type="InterPro" id="IPR036390">
    <property type="entry name" value="WH_DNA-bd_sf"/>
</dbReference>
<protein>
    <recommendedName>
        <fullName evidence="3">PCI domain-containing protein</fullName>
    </recommendedName>
</protein>
<dbReference type="SMART" id="SM00088">
    <property type="entry name" value="PINT"/>
    <property type="match status" value="1"/>
</dbReference>
<proteinExistence type="inferred from homology"/>
<evidence type="ECO:0000313" key="5">
    <source>
        <dbReference type="Proteomes" id="UP001314170"/>
    </source>
</evidence>
<dbReference type="PANTHER" id="PTHR10758">
    <property type="entry name" value="26S PROTEASOME NON-ATPASE REGULATORY SUBUNIT 3/COP9 SIGNALOSOME COMPLEX SUBUNIT 3"/>
    <property type="match status" value="1"/>
</dbReference>
<evidence type="ECO:0000313" key="4">
    <source>
        <dbReference type="EMBL" id="CAK7346134.1"/>
    </source>
</evidence>
<reference evidence="4 5" key="1">
    <citation type="submission" date="2024-01" db="EMBL/GenBank/DDBJ databases">
        <authorList>
            <person name="Waweru B."/>
        </authorList>
    </citation>
    <scope>NUCLEOTIDE SEQUENCE [LARGE SCALE GENOMIC DNA]</scope>
</reference>
<keyword evidence="5" id="KW-1185">Reference proteome</keyword>
<dbReference type="InterPro" id="IPR050756">
    <property type="entry name" value="CSN3"/>
</dbReference>
<dbReference type="GO" id="GO:0030234">
    <property type="term" value="F:enzyme regulator activity"/>
    <property type="evidence" value="ECO:0007669"/>
    <property type="project" value="InterPro"/>
</dbReference>
<dbReference type="InterPro" id="IPR000717">
    <property type="entry name" value="PCI_dom"/>
</dbReference>
<accession>A0AAV1S3Y3</accession>
<dbReference type="Gene3D" id="1.25.40.570">
    <property type="match status" value="1"/>
</dbReference>
<name>A0AAV1S3Y3_9ROSI</name>
<dbReference type="SMART" id="SM00753">
    <property type="entry name" value="PAM"/>
    <property type="match status" value="1"/>
</dbReference>
<keyword evidence="2" id="KW-0647">Proteasome</keyword>
<dbReference type="GO" id="GO:0008541">
    <property type="term" value="C:proteasome regulatory particle, lid subcomplex"/>
    <property type="evidence" value="ECO:0007669"/>
    <property type="project" value="TreeGrafter"/>
</dbReference>